<sequence>MNNWFTLTEQQQFEIINETSAQLGFSDVVIEKDWWVCMVLRAVFQSKYNTHIVFKGGTSLSKAYAVIERFSEDVDLIVDYHFLGFDDFKSKSQIKKLRKASGHFVIGDFRVELTEQLKTLGIPEEMFIIEFDPKIDDTSDPNTLELSYQSVVPSETHIQKKVIIEMGARALSEPSEKRKISSYIDQSFKGYEFAFPEFEVEVTIPTKTFLEKVFLLHEEFSKPLEKIRHHKLSRHLYDLDRLMNSEYGEKAITDKDLFNKIAKFRELMNNVRGISFENHKRDQLNIIPPAEVIDLWEADYRQMQENMIIGESLSFSDLIEKLKLIQEKFKEIPNT</sequence>
<accession>A0A7M2Y7H4</accession>
<dbReference type="AlphaFoldDB" id="A0A7M2Y7H4"/>
<gene>
    <name evidence="1" type="ORF">Q73A0000_05000</name>
</gene>
<organism evidence="1 2">
    <name type="scientific">Kaistella flava</name>
    <name type="common">ex Peng et al. 2021</name>
    <dbReference type="NCBI Taxonomy" id="2038776"/>
    <lineage>
        <taxon>Bacteria</taxon>
        <taxon>Pseudomonadati</taxon>
        <taxon>Bacteroidota</taxon>
        <taxon>Flavobacteriia</taxon>
        <taxon>Flavobacteriales</taxon>
        <taxon>Weeksellaceae</taxon>
        <taxon>Chryseobacterium group</taxon>
        <taxon>Kaistella</taxon>
    </lineage>
</organism>
<keyword evidence="1" id="KW-0808">Transferase</keyword>
<dbReference type="Proteomes" id="UP000594195">
    <property type="component" value="Chromosome"/>
</dbReference>
<reference evidence="1 2" key="1">
    <citation type="submission" date="2019-05" db="EMBL/GenBank/DDBJ databases">
        <title>Chryseobacterium sp. isolated from King George Island, maritime Antarctica.</title>
        <authorList>
            <person name="Peng X."/>
        </authorList>
    </citation>
    <scope>NUCLEOTIDE SEQUENCE [LARGE SCALE GENOMIC DNA]</scope>
    <source>
        <strain evidence="1 2">7-3A</strain>
    </source>
</reference>
<evidence type="ECO:0000313" key="1">
    <source>
        <dbReference type="EMBL" id="QOW09769.1"/>
    </source>
</evidence>
<dbReference type="RefSeq" id="WP_193812984.1">
    <property type="nucleotide sequence ID" value="NZ_CP040442.1"/>
</dbReference>
<dbReference type="InterPro" id="IPR014942">
    <property type="entry name" value="AbiEii"/>
</dbReference>
<dbReference type="Gene3D" id="3.10.450.620">
    <property type="entry name" value="JHP933, nucleotidyltransferase-like core domain"/>
    <property type="match status" value="1"/>
</dbReference>
<dbReference type="EMBL" id="CP040442">
    <property type="protein sequence ID" value="QOW09769.1"/>
    <property type="molecule type" value="Genomic_DNA"/>
</dbReference>
<dbReference type="KEGG" id="kfa:Q73A0000_05000"/>
<proteinExistence type="predicted"/>
<name>A0A7M2Y7H4_9FLAO</name>
<protein>
    <submittedName>
        <fullName evidence="1">Nucleotidyl transferase AbiEii/AbiGii toxin family protein</fullName>
    </submittedName>
</protein>
<keyword evidence="2" id="KW-1185">Reference proteome</keyword>
<evidence type="ECO:0000313" key="2">
    <source>
        <dbReference type="Proteomes" id="UP000594195"/>
    </source>
</evidence>
<dbReference type="Pfam" id="PF08843">
    <property type="entry name" value="AbiEii"/>
    <property type="match status" value="1"/>
</dbReference>
<dbReference type="GO" id="GO:0016740">
    <property type="term" value="F:transferase activity"/>
    <property type="evidence" value="ECO:0007669"/>
    <property type="project" value="UniProtKB-KW"/>
</dbReference>